<dbReference type="CDD" id="cd04301">
    <property type="entry name" value="NAT_SF"/>
    <property type="match status" value="1"/>
</dbReference>
<sequence length="198" mass="21397">MDFTITKGFLQQERAEVAALYWEAFAQKLHYVLGPRQKALHFIAAQLQPDFALVARGAEGTILGAAGFKTSKGALIGGELPDIARTYGWLSTCWRAPLLMMVERDLADGVLLMDGICVSAQARGMGLGTALLGAIKHEAAAQGLSAVRLDVIDSNPRARALYEREGFEPIGQENLGLLQHIFGFKSSTKMLCPIVPVL</sequence>
<dbReference type="InterPro" id="IPR016181">
    <property type="entry name" value="Acyl_CoA_acyltransferase"/>
</dbReference>
<dbReference type="Pfam" id="PF00583">
    <property type="entry name" value="Acetyltransf_1"/>
    <property type="match status" value="1"/>
</dbReference>
<name>A0AAE2VXB1_9RHOB</name>
<evidence type="ECO:0000313" key="4">
    <source>
        <dbReference type="EMBL" id="MBM1713455.1"/>
    </source>
</evidence>
<dbReference type="RefSeq" id="WP_203241782.1">
    <property type="nucleotide sequence ID" value="NZ_JAFBRH010000001.1"/>
</dbReference>
<dbReference type="Gene3D" id="3.40.630.30">
    <property type="match status" value="1"/>
</dbReference>
<dbReference type="PANTHER" id="PTHR43420:SF47">
    <property type="entry name" value="N-ACETYLTRANSFERASE DOMAIN-CONTAINING PROTEIN"/>
    <property type="match status" value="1"/>
</dbReference>
<dbReference type="SUPFAM" id="SSF55729">
    <property type="entry name" value="Acyl-CoA N-acyltransferases (Nat)"/>
    <property type="match status" value="1"/>
</dbReference>
<dbReference type="GO" id="GO:0016747">
    <property type="term" value="F:acyltransferase activity, transferring groups other than amino-acyl groups"/>
    <property type="evidence" value="ECO:0007669"/>
    <property type="project" value="InterPro"/>
</dbReference>
<accession>A0AAE2VXB1</accession>
<reference evidence="4 5" key="1">
    <citation type="submission" date="2021-01" db="EMBL/GenBank/DDBJ databases">
        <title>Diatom-associated Roseobacters Show Island Model of Population Structure.</title>
        <authorList>
            <person name="Qu L."/>
            <person name="Feng X."/>
            <person name="Chen Y."/>
            <person name="Li L."/>
            <person name="Wang X."/>
            <person name="Hu Z."/>
            <person name="Wang H."/>
            <person name="Luo H."/>
        </authorList>
    </citation>
    <scope>NUCLEOTIDE SEQUENCE [LARGE SCALE GENOMIC DNA]</scope>
    <source>
        <strain evidence="4 5">TR60-84</strain>
    </source>
</reference>
<feature type="domain" description="N-acetyltransferase" evidence="3">
    <location>
        <begin position="4"/>
        <end position="195"/>
    </location>
</feature>
<evidence type="ECO:0000313" key="5">
    <source>
        <dbReference type="Proteomes" id="UP000732193"/>
    </source>
</evidence>
<keyword evidence="1" id="KW-0808">Transferase</keyword>
<dbReference type="AlphaFoldDB" id="A0AAE2VXB1"/>
<evidence type="ECO:0000256" key="2">
    <source>
        <dbReference type="ARBA" id="ARBA00023315"/>
    </source>
</evidence>
<evidence type="ECO:0000256" key="1">
    <source>
        <dbReference type="ARBA" id="ARBA00022679"/>
    </source>
</evidence>
<dbReference type="InterPro" id="IPR050680">
    <property type="entry name" value="YpeA/RimI_acetyltransf"/>
</dbReference>
<dbReference type="PROSITE" id="PS51186">
    <property type="entry name" value="GNAT"/>
    <property type="match status" value="1"/>
</dbReference>
<dbReference type="EMBL" id="JAFBRM010000001">
    <property type="protein sequence ID" value="MBM1713455.1"/>
    <property type="molecule type" value="Genomic_DNA"/>
</dbReference>
<dbReference type="InterPro" id="IPR000182">
    <property type="entry name" value="GNAT_dom"/>
</dbReference>
<dbReference type="PANTHER" id="PTHR43420">
    <property type="entry name" value="ACETYLTRANSFERASE"/>
    <property type="match status" value="1"/>
</dbReference>
<gene>
    <name evidence="4" type="ORF">JQV55_07780</name>
</gene>
<dbReference type="Proteomes" id="UP000732193">
    <property type="component" value="Unassembled WGS sequence"/>
</dbReference>
<comment type="caution">
    <text evidence="4">The sequence shown here is derived from an EMBL/GenBank/DDBJ whole genome shotgun (WGS) entry which is preliminary data.</text>
</comment>
<evidence type="ECO:0000259" key="3">
    <source>
        <dbReference type="PROSITE" id="PS51186"/>
    </source>
</evidence>
<keyword evidence="5" id="KW-1185">Reference proteome</keyword>
<protein>
    <submittedName>
        <fullName evidence="4">GNAT family N-acetyltransferase</fullName>
    </submittedName>
</protein>
<proteinExistence type="predicted"/>
<keyword evidence="2" id="KW-0012">Acyltransferase</keyword>
<organism evidence="4 5">
    <name type="scientific">Sulfitobacter geojensis</name>
    <dbReference type="NCBI Taxonomy" id="1342299"/>
    <lineage>
        <taxon>Bacteria</taxon>
        <taxon>Pseudomonadati</taxon>
        <taxon>Pseudomonadota</taxon>
        <taxon>Alphaproteobacteria</taxon>
        <taxon>Rhodobacterales</taxon>
        <taxon>Roseobacteraceae</taxon>
        <taxon>Sulfitobacter</taxon>
    </lineage>
</organism>